<comment type="function">
    <text evidence="1">Acyltransferase required for the direct transfer of medium- to long-chain fatty acyl moieties from a carrier protein (MbtL) on to the epsilon-amino group of lysine residue in the mycobactin core.</text>
</comment>
<protein>
    <recommendedName>
        <fullName evidence="3">Lysine N-acyltransferase MbtK</fullName>
    </recommendedName>
    <alternativeName>
        <fullName evidence="4">Mycobactin synthase protein K</fullName>
    </alternativeName>
</protein>
<evidence type="ECO:0000256" key="1">
    <source>
        <dbReference type="ARBA" id="ARBA00003818"/>
    </source>
</evidence>
<evidence type="ECO:0000256" key="2">
    <source>
        <dbReference type="ARBA" id="ARBA00004924"/>
    </source>
</evidence>
<keyword evidence="6" id="KW-0808">Transferase</keyword>
<dbReference type="EMBL" id="FPAA01000002">
    <property type="protein sequence ID" value="SFS45472.1"/>
    <property type="molecule type" value="Genomic_DNA"/>
</dbReference>
<reference evidence="7" key="1">
    <citation type="submission" date="2016-10" db="EMBL/GenBank/DDBJ databases">
        <authorList>
            <person name="Varghese N."/>
            <person name="Submissions S."/>
        </authorList>
    </citation>
    <scope>NUCLEOTIDE SEQUENCE [LARGE SCALE GENOMIC DNA]</scope>
    <source>
        <strain evidence="7">DSM 45789</strain>
    </source>
</reference>
<evidence type="ECO:0000313" key="7">
    <source>
        <dbReference type="Proteomes" id="UP000198660"/>
    </source>
</evidence>
<dbReference type="PANTHER" id="PTHR31438:SF1">
    <property type="entry name" value="LYSINE N-ACYLTRANSFERASE C17G9.06C-RELATED"/>
    <property type="match status" value="1"/>
</dbReference>
<organism evidence="6 7">
    <name type="scientific">Marininema halotolerans</name>
    <dbReference type="NCBI Taxonomy" id="1155944"/>
    <lineage>
        <taxon>Bacteria</taxon>
        <taxon>Bacillati</taxon>
        <taxon>Bacillota</taxon>
        <taxon>Bacilli</taxon>
        <taxon>Bacillales</taxon>
        <taxon>Thermoactinomycetaceae</taxon>
        <taxon>Marininema</taxon>
    </lineage>
</organism>
<evidence type="ECO:0000313" key="6">
    <source>
        <dbReference type="EMBL" id="SFS45472.1"/>
    </source>
</evidence>
<proteinExistence type="predicted"/>
<dbReference type="Pfam" id="PF13523">
    <property type="entry name" value="Acetyltransf_8"/>
    <property type="match status" value="1"/>
</dbReference>
<gene>
    <name evidence="6" type="ORF">SAMN05444972_102234</name>
</gene>
<dbReference type="AlphaFoldDB" id="A0A1I6PZ78"/>
<dbReference type="Proteomes" id="UP000198660">
    <property type="component" value="Unassembled WGS sequence"/>
</dbReference>
<dbReference type="OrthoDB" id="2989563at2"/>
<comment type="pathway">
    <text evidence="2">Siderophore biosynthesis.</text>
</comment>
<dbReference type="SMART" id="SM01006">
    <property type="entry name" value="AlcB"/>
    <property type="match status" value="1"/>
</dbReference>
<dbReference type="InterPro" id="IPR019432">
    <property type="entry name" value="Acyltransferase_MbtK/IucB-like"/>
</dbReference>
<evidence type="ECO:0000256" key="3">
    <source>
        <dbReference type="ARBA" id="ARBA00020586"/>
    </source>
</evidence>
<dbReference type="Gene3D" id="3.40.630.30">
    <property type="match status" value="1"/>
</dbReference>
<evidence type="ECO:0000256" key="4">
    <source>
        <dbReference type="ARBA" id="ARBA00031122"/>
    </source>
</evidence>
<dbReference type="InterPro" id="IPR016181">
    <property type="entry name" value="Acyl_CoA_acyltransferase"/>
</dbReference>
<keyword evidence="7" id="KW-1185">Reference proteome</keyword>
<dbReference type="PANTHER" id="PTHR31438">
    <property type="entry name" value="LYSINE N-ACYLTRANSFERASE C17G9.06C-RELATED"/>
    <property type="match status" value="1"/>
</dbReference>
<sequence>MKKNRILHSKYIDDLGLTMSIRKLDLINDFEVLHDWMHRPYISPFWKLDVSNEDFSAYLKRTTSTPGREHFIFELDGEPFSFLLTYLVRNEDLKDHYDDFDINDIGVHVVIGERSYIAEKYVVPYFQLGLDFVFKRNKESKKIIGEPDRRNRIIIPSAKKAGFISRGKITLPHKVANLIVADRIKFYERNEDETHV</sequence>
<accession>A0A1I6PZ78</accession>
<dbReference type="SUPFAM" id="SSF55729">
    <property type="entry name" value="Acyl-CoA N-acyltransferases (Nat)"/>
    <property type="match status" value="1"/>
</dbReference>
<dbReference type="GO" id="GO:0016410">
    <property type="term" value="F:N-acyltransferase activity"/>
    <property type="evidence" value="ECO:0007669"/>
    <property type="project" value="TreeGrafter"/>
</dbReference>
<name>A0A1I6PZ78_9BACL</name>
<evidence type="ECO:0000259" key="5">
    <source>
        <dbReference type="SMART" id="SM01006"/>
    </source>
</evidence>
<dbReference type="RefSeq" id="WP_091834123.1">
    <property type="nucleotide sequence ID" value="NZ_FPAA01000002.1"/>
</dbReference>
<dbReference type="GO" id="GO:0019290">
    <property type="term" value="P:siderophore biosynthetic process"/>
    <property type="evidence" value="ECO:0007669"/>
    <property type="project" value="InterPro"/>
</dbReference>
<feature type="domain" description="Acyltransferase MbtK/IucB-like conserved" evidence="5">
    <location>
        <begin position="22"/>
        <end position="69"/>
    </location>
</feature>